<evidence type="ECO:0000256" key="3">
    <source>
        <dbReference type="ARBA" id="ARBA00022692"/>
    </source>
</evidence>
<dbReference type="Pfam" id="PF08263">
    <property type="entry name" value="LRRNT_2"/>
    <property type="match status" value="1"/>
</dbReference>
<evidence type="ECO:0000256" key="4">
    <source>
        <dbReference type="ARBA" id="ARBA00022729"/>
    </source>
</evidence>
<keyword evidence="3" id="KW-0812">Transmembrane</keyword>
<dbReference type="GO" id="GO:0016020">
    <property type="term" value="C:membrane"/>
    <property type="evidence" value="ECO:0007669"/>
    <property type="project" value="UniProtKB-SubCell"/>
</dbReference>
<evidence type="ECO:0000313" key="13">
    <source>
        <dbReference type="Proteomes" id="UP001280121"/>
    </source>
</evidence>
<comment type="subcellular location">
    <subcellularLocation>
        <location evidence="1">Membrane</location>
        <topology evidence="1">Single-pass type I membrane protein</topology>
    </subcellularLocation>
</comment>
<sequence>MKPSMSGFLSLVFLELLAVATITISFSNGSTYVGCLQSERQALLSFKQDLYYSSNRLSTWVDDDDGDCCKWDAVVCSYFTGHVLELHLGNPFSIYSSNIEAYERSMLRGKINSSLLYLKHLVYLDLSYNYFEGVQIPRFLGSMTNLSFSSYLSFAFSGSSPLKDVEVSLIVLSENC</sequence>
<protein>
    <recommendedName>
        <fullName evidence="11">Leucine-rich repeat-containing N-terminal plant-type domain-containing protein</fullName>
    </recommendedName>
</protein>
<evidence type="ECO:0000256" key="7">
    <source>
        <dbReference type="ARBA" id="ARBA00023136"/>
    </source>
</evidence>
<keyword evidence="4 10" id="KW-0732">Signal</keyword>
<evidence type="ECO:0000313" key="12">
    <source>
        <dbReference type="EMBL" id="KAK2639607.1"/>
    </source>
</evidence>
<feature type="chain" id="PRO_5042140573" description="Leucine-rich repeat-containing N-terminal plant-type domain-containing protein" evidence="10">
    <location>
        <begin position="21"/>
        <end position="176"/>
    </location>
</feature>
<dbReference type="EMBL" id="JANJYI010000008">
    <property type="protein sequence ID" value="KAK2639607.1"/>
    <property type="molecule type" value="Genomic_DNA"/>
</dbReference>
<evidence type="ECO:0000256" key="5">
    <source>
        <dbReference type="ARBA" id="ARBA00022737"/>
    </source>
</evidence>
<feature type="signal peptide" evidence="10">
    <location>
        <begin position="1"/>
        <end position="20"/>
    </location>
</feature>
<reference evidence="12" key="1">
    <citation type="journal article" date="2023" name="Plant J.">
        <title>Genome sequences and population genomics provide insights into the demographic history, inbreeding, and mutation load of two 'living fossil' tree species of Dipteronia.</title>
        <authorList>
            <person name="Feng Y."/>
            <person name="Comes H.P."/>
            <person name="Chen J."/>
            <person name="Zhu S."/>
            <person name="Lu R."/>
            <person name="Zhang X."/>
            <person name="Li P."/>
            <person name="Qiu J."/>
            <person name="Olsen K.M."/>
            <person name="Qiu Y."/>
        </authorList>
    </citation>
    <scope>NUCLEOTIDE SEQUENCE</scope>
    <source>
        <strain evidence="12">KIB01</strain>
    </source>
</reference>
<feature type="domain" description="Leucine-rich repeat-containing N-terminal plant-type" evidence="11">
    <location>
        <begin position="37"/>
        <end position="77"/>
    </location>
</feature>
<evidence type="ECO:0000256" key="1">
    <source>
        <dbReference type="ARBA" id="ARBA00004479"/>
    </source>
</evidence>
<dbReference type="Gene3D" id="3.80.10.10">
    <property type="entry name" value="Ribonuclease Inhibitor"/>
    <property type="match status" value="1"/>
</dbReference>
<organism evidence="12 13">
    <name type="scientific">Dipteronia dyeriana</name>
    <dbReference type="NCBI Taxonomy" id="168575"/>
    <lineage>
        <taxon>Eukaryota</taxon>
        <taxon>Viridiplantae</taxon>
        <taxon>Streptophyta</taxon>
        <taxon>Embryophyta</taxon>
        <taxon>Tracheophyta</taxon>
        <taxon>Spermatophyta</taxon>
        <taxon>Magnoliopsida</taxon>
        <taxon>eudicotyledons</taxon>
        <taxon>Gunneridae</taxon>
        <taxon>Pentapetalae</taxon>
        <taxon>rosids</taxon>
        <taxon>malvids</taxon>
        <taxon>Sapindales</taxon>
        <taxon>Sapindaceae</taxon>
        <taxon>Hippocastanoideae</taxon>
        <taxon>Acereae</taxon>
        <taxon>Dipteronia</taxon>
    </lineage>
</organism>
<name>A0AAD9TP32_9ROSI</name>
<dbReference type="InterPro" id="IPR032675">
    <property type="entry name" value="LRR_dom_sf"/>
</dbReference>
<keyword evidence="6" id="KW-1133">Transmembrane helix</keyword>
<dbReference type="PANTHER" id="PTHR48063:SF98">
    <property type="entry name" value="LRR RECEPTOR-LIKE SERINE_THREONINE-PROTEIN KINASE FLS2"/>
    <property type="match status" value="1"/>
</dbReference>
<evidence type="ECO:0000256" key="6">
    <source>
        <dbReference type="ARBA" id="ARBA00022989"/>
    </source>
</evidence>
<keyword evidence="2" id="KW-0433">Leucine-rich repeat</keyword>
<accession>A0AAD9TP32</accession>
<evidence type="ECO:0000256" key="8">
    <source>
        <dbReference type="ARBA" id="ARBA00023170"/>
    </source>
</evidence>
<evidence type="ECO:0000259" key="11">
    <source>
        <dbReference type="Pfam" id="PF08263"/>
    </source>
</evidence>
<dbReference type="AlphaFoldDB" id="A0AAD9TP32"/>
<dbReference type="InterPro" id="IPR013210">
    <property type="entry name" value="LRR_N_plant-typ"/>
</dbReference>
<dbReference type="InterPro" id="IPR046956">
    <property type="entry name" value="RLP23-like"/>
</dbReference>
<dbReference type="Proteomes" id="UP001280121">
    <property type="component" value="Unassembled WGS sequence"/>
</dbReference>
<comment type="caution">
    <text evidence="12">The sequence shown here is derived from an EMBL/GenBank/DDBJ whole genome shotgun (WGS) entry which is preliminary data.</text>
</comment>
<dbReference type="SUPFAM" id="SSF52058">
    <property type="entry name" value="L domain-like"/>
    <property type="match status" value="1"/>
</dbReference>
<dbReference type="PANTHER" id="PTHR48063">
    <property type="entry name" value="LRR RECEPTOR-LIKE KINASE"/>
    <property type="match status" value="1"/>
</dbReference>
<keyword evidence="7" id="KW-0472">Membrane</keyword>
<proteinExistence type="predicted"/>
<keyword evidence="13" id="KW-1185">Reference proteome</keyword>
<evidence type="ECO:0000256" key="10">
    <source>
        <dbReference type="SAM" id="SignalP"/>
    </source>
</evidence>
<evidence type="ECO:0000256" key="9">
    <source>
        <dbReference type="ARBA" id="ARBA00023180"/>
    </source>
</evidence>
<evidence type="ECO:0000256" key="2">
    <source>
        <dbReference type="ARBA" id="ARBA00022614"/>
    </source>
</evidence>
<keyword evidence="5" id="KW-0677">Repeat</keyword>
<keyword evidence="8" id="KW-0675">Receptor</keyword>
<keyword evidence="9" id="KW-0325">Glycoprotein</keyword>
<gene>
    <name evidence="12" type="ORF">Ddye_027402</name>
</gene>